<protein>
    <submittedName>
        <fullName evidence="5">OmpH family outer membrane protein</fullName>
    </submittedName>
</protein>
<feature type="signal peptide" evidence="4">
    <location>
        <begin position="1"/>
        <end position="22"/>
    </location>
</feature>
<comment type="similarity">
    <text evidence="2">Belongs to the skp family.</text>
</comment>
<dbReference type="SMART" id="SM00935">
    <property type="entry name" value="OmpH"/>
    <property type="match status" value="1"/>
</dbReference>
<sequence length="163" mass="18812">MLKLANVVLIIIASLISSMVQADTKIGYVDIQRILREAAPAVRAAKKLEKEFEPRRIELQKVSVQGKAMQQLLDKGTLSEAERRIKERELLKLNQDFQRMQREINEDLNARRNEELSGLQERVNIAVRSVAESEKLDFILQDALYKNPKLDMTDKVLRQLVDK</sequence>
<dbReference type="Pfam" id="PF03938">
    <property type="entry name" value="OmpH"/>
    <property type="match status" value="1"/>
</dbReference>
<dbReference type="RefSeq" id="WP_179357964.1">
    <property type="nucleotide sequence ID" value="NZ_CP058627.1"/>
</dbReference>
<accession>A0A7H9BK68</accession>
<evidence type="ECO:0000256" key="2">
    <source>
        <dbReference type="PIRNR" id="PIRNR002094"/>
    </source>
</evidence>
<reference evidence="5 6" key="1">
    <citation type="submission" date="2020-07" db="EMBL/GenBank/DDBJ databases">
        <title>Complete genome sequence of Chitinibacter sp. 2T18.</title>
        <authorList>
            <person name="Bae J.-W."/>
            <person name="Choi J.-W."/>
        </authorList>
    </citation>
    <scope>NUCLEOTIDE SEQUENCE [LARGE SCALE GENOMIC DNA]</scope>
    <source>
        <strain evidence="5 6">2T18</strain>
    </source>
</reference>
<name>A0A7H9BK68_9NEIS</name>
<keyword evidence="6" id="KW-1185">Reference proteome</keyword>
<feature type="coiled-coil region" evidence="3">
    <location>
        <begin position="83"/>
        <end position="110"/>
    </location>
</feature>
<dbReference type="PANTHER" id="PTHR35089:SF1">
    <property type="entry name" value="CHAPERONE PROTEIN SKP"/>
    <property type="match status" value="1"/>
</dbReference>
<dbReference type="GO" id="GO:0051082">
    <property type="term" value="F:unfolded protein binding"/>
    <property type="evidence" value="ECO:0007669"/>
    <property type="project" value="InterPro"/>
</dbReference>
<keyword evidence="3" id="KW-0175">Coiled coil</keyword>
<dbReference type="InterPro" id="IPR005632">
    <property type="entry name" value="Chaperone_Skp"/>
</dbReference>
<dbReference type="PANTHER" id="PTHR35089">
    <property type="entry name" value="CHAPERONE PROTEIN SKP"/>
    <property type="match status" value="1"/>
</dbReference>
<keyword evidence="1 4" id="KW-0732">Signal</keyword>
<dbReference type="GO" id="GO:0005829">
    <property type="term" value="C:cytosol"/>
    <property type="evidence" value="ECO:0007669"/>
    <property type="project" value="TreeGrafter"/>
</dbReference>
<evidence type="ECO:0000313" key="5">
    <source>
        <dbReference type="EMBL" id="QLG87884.1"/>
    </source>
</evidence>
<dbReference type="KEGG" id="chiz:HQ393_06205"/>
<dbReference type="Proteomes" id="UP000509597">
    <property type="component" value="Chromosome"/>
</dbReference>
<dbReference type="EMBL" id="CP058627">
    <property type="protein sequence ID" value="QLG87884.1"/>
    <property type="molecule type" value="Genomic_DNA"/>
</dbReference>
<dbReference type="Gene3D" id="3.30.910.20">
    <property type="entry name" value="Skp domain"/>
    <property type="match status" value="1"/>
</dbReference>
<dbReference type="AlphaFoldDB" id="A0A7H9BK68"/>
<dbReference type="GO" id="GO:0050821">
    <property type="term" value="P:protein stabilization"/>
    <property type="evidence" value="ECO:0007669"/>
    <property type="project" value="TreeGrafter"/>
</dbReference>
<proteinExistence type="inferred from homology"/>
<evidence type="ECO:0000256" key="4">
    <source>
        <dbReference type="SAM" id="SignalP"/>
    </source>
</evidence>
<feature type="chain" id="PRO_5028878247" evidence="4">
    <location>
        <begin position="23"/>
        <end position="163"/>
    </location>
</feature>
<gene>
    <name evidence="5" type="ORF">HQ393_06205</name>
</gene>
<evidence type="ECO:0000256" key="3">
    <source>
        <dbReference type="SAM" id="Coils"/>
    </source>
</evidence>
<dbReference type="SUPFAM" id="SSF111384">
    <property type="entry name" value="OmpH-like"/>
    <property type="match status" value="1"/>
</dbReference>
<dbReference type="InterPro" id="IPR024930">
    <property type="entry name" value="Skp_dom_sf"/>
</dbReference>
<organism evidence="5 6">
    <name type="scientific">Chitinibacter bivalviorum</name>
    <dbReference type="NCBI Taxonomy" id="2739434"/>
    <lineage>
        <taxon>Bacteria</taxon>
        <taxon>Pseudomonadati</taxon>
        <taxon>Pseudomonadota</taxon>
        <taxon>Betaproteobacteria</taxon>
        <taxon>Neisseriales</taxon>
        <taxon>Chitinibacteraceae</taxon>
        <taxon>Chitinibacter</taxon>
    </lineage>
</organism>
<evidence type="ECO:0000256" key="1">
    <source>
        <dbReference type="ARBA" id="ARBA00022729"/>
    </source>
</evidence>
<evidence type="ECO:0000313" key="6">
    <source>
        <dbReference type="Proteomes" id="UP000509597"/>
    </source>
</evidence>
<dbReference type="PIRSF" id="PIRSF002094">
    <property type="entry name" value="OMP26_Skp"/>
    <property type="match status" value="1"/>
</dbReference>